<dbReference type="Proteomes" id="UP000027093">
    <property type="component" value="Chromosome"/>
</dbReference>
<dbReference type="GeneID" id="74946407"/>
<proteinExistence type="predicted"/>
<evidence type="ECO:0000313" key="1">
    <source>
        <dbReference type="EMBL" id="AIC15380.1"/>
    </source>
</evidence>
<dbReference type="EMBL" id="CP007536">
    <property type="protein sequence ID" value="AIC15380.1"/>
    <property type="molecule type" value="Genomic_DNA"/>
</dbReference>
<name>A0A060HJC8_9ARCH</name>
<organism evidence="1 2">
    <name type="scientific">Nitrososphaera viennensis EN76</name>
    <dbReference type="NCBI Taxonomy" id="926571"/>
    <lineage>
        <taxon>Archaea</taxon>
        <taxon>Nitrososphaerota</taxon>
        <taxon>Nitrososphaeria</taxon>
        <taxon>Nitrososphaerales</taxon>
        <taxon>Nitrososphaeraceae</taxon>
        <taxon>Nitrososphaera</taxon>
    </lineage>
</organism>
<evidence type="ECO:0000313" key="2">
    <source>
        <dbReference type="Proteomes" id="UP000027093"/>
    </source>
</evidence>
<dbReference type="KEGG" id="nvn:NVIE_011490"/>
<protein>
    <submittedName>
        <fullName evidence="1">Uncharacterized protein</fullName>
    </submittedName>
</protein>
<dbReference type="RefSeq" id="WP_075054399.1">
    <property type="nucleotide sequence ID" value="NZ_CP007536.1"/>
</dbReference>
<keyword evidence="2" id="KW-1185">Reference proteome</keyword>
<dbReference type="HOGENOM" id="CLU_1773263_0_0_2"/>
<gene>
    <name evidence="1" type="ORF">NVIE_011490</name>
</gene>
<accession>A0A060HJC8</accession>
<dbReference type="AlphaFoldDB" id="A0A060HJC8"/>
<sequence length="146" mass="17244">MTGEKESRFLSGRYDYKITVNANEEDKQEIIARMKEIGIPHRHVVVESVTSAEPTAFIFQLANLAVPALTLLYTIYKDRKKKDNDINITFWFPNFTTINLDRPEDFEAVLQKLKQIGPQWDEEERKKVMEHFKQLYKQTFKEDIDS</sequence>
<reference evidence="1 2" key="1">
    <citation type="journal article" date="2014" name="Int. J. Syst. Evol. Microbiol.">
        <title>Nitrososphaera viennensis gen. nov., sp. nov., an aerobic and mesophilic, ammonia-oxidizing archaeon from soil and a member of the archaeal phylum Thaumarchaeota.</title>
        <authorList>
            <person name="Stieglmeier M."/>
            <person name="Klingl A."/>
            <person name="Alves R.J."/>
            <person name="Rittmann S.K."/>
            <person name="Melcher M."/>
            <person name="Leisch N."/>
            <person name="Schleper C."/>
        </authorList>
    </citation>
    <scope>NUCLEOTIDE SEQUENCE [LARGE SCALE GENOMIC DNA]</scope>
    <source>
        <strain evidence="1">EN76</strain>
    </source>
</reference>